<keyword evidence="1" id="KW-1133">Transmembrane helix</keyword>
<dbReference type="Proteomes" id="UP000483362">
    <property type="component" value="Unassembled WGS sequence"/>
</dbReference>
<dbReference type="CDD" id="cd03498">
    <property type="entry name" value="SQR_TypeB_2_TM"/>
    <property type="match status" value="1"/>
</dbReference>
<evidence type="ECO:0000313" key="3">
    <source>
        <dbReference type="Proteomes" id="UP000483362"/>
    </source>
</evidence>
<feature type="transmembrane region" description="Helical" evidence="1">
    <location>
        <begin position="202"/>
        <end position="222"/>
    </location>
</feature>
<proteinExistence type="predicted"/>
<comment type="caution">
    <text evidence="2">The sequence shown here is derived from an EMBL/GenBank/DDBJ whole genome shotgun (WGS) entry which is preliminary data.</text>
</comment>
<sequence>MWLTKSSVGRKVVMSVTGLFLVLFVTFHALMNVVAVFSPSGYDAVCEFLGANWYAVLGSAVIALAIAIHFIYAAWLTLQNRKARGNDRYAVSKSWKEVDWQSKNMFAIGLIVVCFLILHLVQFWAKMQLPELINNMGGESCIEPYTSGHYALYEVFKHVWVLPVYLIGFAALWFHLTHGFWSAFQTLGVAGDKWIGRWKTCAMWWATILFILFAFTAIYLTWDCAF</sequence>
<dbReference type="GO" id="GO:0016020">
    <property type="term" value="C:membrane"/>
    <property type="evidence" value="ECO:0007669"/>
    <property type="project" value="InterPro"/>
</dbReference>
<dbReference type="Gene3D" id="1.20.1300.10">
    <property type="entry name" value="Fumarate reductase/succinate dehydrogenase, transmembrane subunit"/>
    <property type="match status" value="1"/>
</dbReference>
<dbReference type="EMBL" id="VULT01000003">
    <property type="protein sequence ID" value="MSS16656.1"/>
    <property type="molecule type" value="Genomic_DNA"/>
</dbReference>
<dbReference type="NCBIfam" id="TIGR02046">
    <property type="entry name" value="sdhC_b558_fam"/>
    <property type="match status" value="1"/>
</dbReference>
<dbReference type="SUPFAM" id="SSF81343">
    <property type="entry name" value="Fumarate reductase respiratory complex transmembrane subunits"/>
    <property type="match status" value="1"/>
</dbReference>
<dbReference type="InterPro" id="IPR011138">
    <property type="entry name" value="Cytochrome_b-558"/>
</dbReference>
<name>A0A6L5XC65_9BACT</name>
<keyword evidence="3" id="KW-1185">Reference proteome</keyword>
<organism evidence="2 3">
    <name type="scientific">Sodaliphilus pleomorphus</name>
    <dbReference type="NCBI Taxonomy" id="2606626"/>
    <lineage>
        <taxon>Bacteria</taxon>
        <taxon>Pseudomonadati</taxon>
        <taxon>Bacteroidota</taxon>
        <taxon>Bacteroidia</taxon>
        <taxon>Bacteroidales</taxon>
        <taxon>Muribaculaceae</taxon>
        <taxon>Sodaliphilus</taxon>
    </lineage>
</organism>
<dbReference type="InterPro" id="IPR034804">
    <property type="entry name" value="SQR/QFR_C/D"/>
</dbReference>
<keyword evidence="1" id="KW-0472">Membrane</keyword>
<evidence type="ECO:0000313" key="2">
    <source>
        <dbReference type="EMBL" id="MSS16656.1"/>
    </source>
</evidence>
<reference evidence="2 3" key="1">
    <citation type="submission" date="2019-08" db="EMBL/GenBank/DDBJ databases">
        <title>In-depth cultivation of the pig gut microbiome towards novel bacterial diversity and tailored functional studies.</title>
        <authorList>
            <person name="Wylensek D."/>
            <person name="Hitch T.C.A."/>
            <person name="Clavel T."/>
        </authorList>
    </citation>
    <scope>NUCLEOTIDE SEQUENCE [LARGE SCALE GENOMIC DNA]</scope>
    <source>
        <strain evidence="2 3">Oil-RF-744-WCA-WT-10</strain>
    </source>
</reference>
<feature type="transmembrane region" description="Helical" evidence="1">
    <location>
        <begin position="105"/>
        <end position="125"/>
    </location>
</feature>
<evidence type="ECO:0000256" key="1">
    <source>
        <dbReference type="SAM" id="Phobius"/>
    </source>
</evidence>
<dbReference type="AlphaFoldDB" id="A0A6L5XC65"/>
<accession>A0A6L5XC65</accession>
<dbReference type="RefSeq" id="WP_154327320.1">
    <property type="nucleotide sequence ID" value="NZ_CP045696.1"/>
</dbReference>
<keyword evidence="1" id="KW-0812">Transmembrane</keyword>
<feature type="transmembrane region" description="Helical" evidence="1">
    <location>
        <begin position="51"/>
        <end position="78"/>
    </location>
</feature>
<protein>
    <submittedName>
        <fullName evidence="2">Succinate dehydrogenase cytochrome b subunit</fullName>
    </submittedName>
</protein>
<gene>
    <name evidence="2" type="ORF">FYJ29_02550</name>
</gene>
<feature type="transmembrane region" description="Helical" evidence="1">
    <location>
        <begin position="160"/>
        <end position="181"/>
    </location>
</feature>
<feature type="transmembrane region" description="Helical" evidence="1">
    <location>
        <begin position="12"/>
        <end position="31"/>
    </location>
</feature>